<feature type="compositionally biased region" description="Acidic residues" evidence="1">
    <location>
        <begin position="299"/>
        <end position="310"/>
    </location>
</feature>
<keyword evidence="4" id="KW-1185">Reference proteome</keyword>
<dbReference type="GO" id="GO:0005737">
    <property type="term" value="C:cytoplasm"/>
    <property type="evidence" value="ECO:0007669"/>
    <property type="project" value="TreeGrafter"/>
</dbReference>
<dbReference type="Proteomes" id="UP000799538">
    <property type="component" value="Unassembled WGS sequence"/>
</dbReference>
<dbReference type="Pfam" id="PF00069">
    <property type="entry name" value="Pkinase"/>
    <property type="match status" value="1"/>
</dbReference>
<dbReference type="SUPFAM" id="SSF56112">
    <property type="entry name" value="Protein kinase-like (PK-like)"/>
    <property type="match status" value="1"/>
</dbReference>
<name>A0A6A6GEZ5_9PEZI</name>
<feature type="domain" description="Protein kinase" evidence="2">
    <location>
        <begin position="20"/>
        <end position="380"/>
    </location>
</feature>
<reference evidence="4" key="1">
    <citation type="journal article" date="2020" name="Stud. Mycol.">
        <title>101 Dothideomycetes genomes: A test case for predicting lifestyles and emergence of pathogens.</title>
        <authorList>
            <person name="Haridas S."/>
            <person name="Albert R."/>
            <person name="Binder M."/>
            <person name="Bloem J."/>
            <person name="LaButti K."/>
            <person name="Salamov A."/>
            <person name="Andreopoulos B."/>
            <person name="Baker S."/>
            <person name="Barry K."/>
            <person name="Bills G."/>
            <person name="Bluhm B."/>
            <person name="Cannon C."/>
            <person name="Castanera R."/>
            <person name="Culley D."/>
            <person name="Daum C."/>
            <person name="Ezra D."/>
            <person name="Gonzalez J."/>
            <person name="Henrissat B."/>
            <person name="Kuo A."/>
            <person name="Liang C."/>
            <person name="Lipzen A."/>
            <person name="Lutzoni F."/>
            <person name="Magnuson J."/>
            <person name="Mondo S."/>
            <person name="Nolan M."/>
            <person name="Ohm R."/>
            <person name="Pangilinan J."/>
            <person name="Park H.-J."/>
            <person name="Ramirez L."/>
            <person name="Alfaro M."/>
            <person name="Sun H."/>
            <person name="Tritt A."/>
            <person name="Yoshinaga Y."/>
            <person name="Zwiers L.-H."/>
            <person name="Turgeon B."/>
            <person name="Goodwin S."/>
            <person name="Spatafora J."/>
            <person name="Crous P."/>
            <person name="Grigoriev I."/>
        </authorList>
    </citation>
    <scope>NUCLEOTIDE SEQUENCE [LARGE SCALE GENOMIC DNA]</scope>
    <source>
        <strain evidence="4">CECT 20119</strain>
    </source>
</reference>
<dbReference type="PANTHER" id="PTHR24361">
    <property type="entry name" value="MITOGEN-ACTIVATED KINASE KINASE KINASE"/>
    <property type="match status" value="1"/>
</dbReference>
<evidence type="ECO:0000313" key="4">
    <source>
        <dbReference type="Proteomes" id="UP000799538"/>
    </source>
</evidence>
<dbReference type="PROSITE" id="PS50011">
    <property type="entry name" value="PROTEIN_KINASE_DOM"/>
    <property type="match status" value="1"/>
</dbReference>
<keyword evidence="3" id="KW-0808">Transferase</keyword>
<protein>
    <submittedName>
        <fullName evidence="3">Kinase-like domain-containing protein</fullName>
    </submittedName>
</protein>
<dbReference type="Gene3D" id="1.10.510.10">
    <property type="entry name" value="Transferase(Phosphotransferase) domain 1"/>
    <property type="match status" value="1"/>
</dbReference>
<proteinExistence type="predicted"/>
<dbReference type="InterPro" id="IPR011009">
    <property type="entry name" value="Kinase-like_dom_sf"/>
</dbReference>
<dbReference type="EMBL" id="ML992505">
    <property type="protein sequence ID" value="KAF2224314.1"/>
    <property type="molecule type" value="Genomic_DNA"/>
</dbReference>
<evidence type="ECO:0000256" key="1">
    <source>
        <dbReference type="SAM" id="MobiDB-lite"/>
    </source>
</evidence>
<organism evidence="3 4">
    <name type="scientific">Elsinoe ampelina</name>
    <dbReference type="NCBI Taxonomy" id="302913"/>
    <lineage>
        <taxon>Eukaryota</taxon>
        <taxon>Fungi</taxon>
        <taxon>Dikarya</taxon>
        <taxon>Ascomycota</taxon>
        <taxon>Pezizomycotina</taxon>
        <taxon>Dothideomycetes</taxon>
        <taxon>Dothideomycetidae</taxon>
        <taxon>Myriangiales</taxon>
        <taxon>Elsinoaceae</taxon>
        <taxon>Elsinoe</taxon>
    </lineage>
</organism>
<keyword evidence="3" id="KW-0418">Kinase</keyword>
<sequence>MVVSDLLSPRRSAPAPPVSVETIRTLADDKNVTIKLMRRIGDKYQYVVKRLSVARDERTINMKRELDFARNLQHPSIARFTCVVDSIDFAEIHADYAGQVLQTAIDNRCPISESGCSSIIRQISDALDYLRREKVVHRDIKPANLAVSSWQPMRVHLIDFGIARNISRRRDGYVANLWTYTLLTSDRRTWTVCGTRPYMAPEIIALGLGMTNLVSTDYHNLYVWSLGATIWTCKSLEYARTFDEEHEREISVTEASTVIEIPEATESFIRPPRLPSFASDIPNTASPHLSSTAGSSTETEADVKEEEEAEDKGKGSKIAPPDKSPTAFLDVVATNLRVRNLDLPEGRKMSPSFVDLLESMTALNPKDRPLPSAIEKHVYFQENDTKEG</sequence>
<dbReference type="AlphaFoldDB" id="A0A6A6GEZ5"/>
<feature type="region of interest" description="Disordered" evidence="1">
    <location>
        <begin position="279"/>
        <end position="326"/>
    </location>
</feature>
<evidence type="ECO:0000313" key="3">
    <source>
        <dbReference type="EMBL" id="KAF2224314.1"/>
    </source>
</evidence>
<dbReference type="InterPro" id="IPR000719">
    <property type="entry name" value="Prot_kinase_dom"/>
</dbReference>
<dbReference type="OrthoDB" id="310217at2759"/>
<dbReference type="SMART" id="SM00220">
    <property type="entry name" value="S_TKc"/>
    <property type="match status" value="1"/>
</dbReference>
<dbReference type="InterPro" id="IPR053235">
    <property type="entry name" value="Ser_Thr_kinase"/>
</dbReference>
<dbReference type="GO" id="GO:0004674">
    <property type="term" value="F:protein serine/threonine kinase activity"/>
    <property type="evidence" value="ECO:0007669"/>
    <property type="project" value="TreeGrafter"/>
</dbReference>
<dbReference type="PANTHER" id="PTHR24361:SF613">
    <property type="entry name" value="NUCLEAR RECEPTOR-BINDING PROTEIN-RELATED"/>
    <property type="match status" value="1"/>
</dbReference>
<gene>
    <name evidence="3" type="ORF">BDZ85DRAFT_100155</name>
</gene>
<evidence type="ECO:0000259" key="2">
    <source>
        <dbReference type="PROSITE" id="PS50011"/>
    </source>
</evidence>
<accession>A0A6A6GEZ5</accession>
<dbReference type="GO" id="GO:0005524">
    <property type="term" value="F:ATP binding"/>
    <property type="evidence" value="ECO:0007669"/>
    <property type="project" value="InterPro"/>
</dbReference>